<protein>
    <submittedName>
        <fullName evidence="7">TonB family protein</fullName>
    </submittedName>
</protein>
<dbReference type="EMBL" id="JAIQDJ010000004">
    <property type="protein sequence ID" value="MBZ4186514.1"/>
    <property type="molecule type" value="Genomic_DNA"/>
</dbReference>
<evidence type="ECO:0000313" key="7">
    <source>
        <dbReference type="EMBL" id="MBZ4186514.1"/>
    </source>
</evidence>
<dbReference type="Proteomes" id="UP001430290">
    <property type="component" value="Unassembled WGS sequence"/>
</dbReference>
<comment type="caution">
    <text evidence="7">The sequence shown here is derived from an EMBL/GenBank/DDBJ whole genome shotgun (WGS) entry which is preliminary data.</text>
</comment>
<evidence type="ECO:0000313" key="8">
    <source>
        <dbReference type="Proteomes" id="UP001430290"/>
    </source>
</evidence>
<dbReference type="Pfam" id="PF05569">
    <property type="entry name" value="Peptidase_M56"/>
    <property type="match status" value="1"/>
</dbReference>
<dbReference type="PANTHER" id="PTHR34978">
    <property type="entry name" value="POSSIBLE SENSOR-TRANSDUCER PROTEIN BLAR"/>
    <property type="match status" value="1"/>
</dbReference>
<name>A0ABS7TF74_9GAMM</name>
<gene>
    <name evidence="7" type="ORF">K7B09_09275</name>
</gene>
<evidence type="ECO:0000256" key="4">
    <source>
        <dbReference type="ARBA" id="ARBA00023136"/>
    </source>
</evidence>
<feature type="transmembrane region" description="Helical" evidence="5">
    <location>
        <begin position="6"/>
        <end position="27"/>
    </location>
</feature>
<keyword evidence="8" id="KW-1185">Reference proteome</keyword>
<dbReference type="PANTHER" id="PTHR34978:SF3">
    <property type="entry name" value="SLR0241 PROTEIN"/>
    <property type="match status" value="1"/>
</dbReference>
<dbReference type="InterPro" id="IPR008756">
    <property type="entry name" value="Peptidase_M56"/>
</dbReference>
<feature type="transmembrane region" description="Helical" evidence="5">
    <location>
        <begin position="187"/>
        <end position="207"/>
    </location>
</feature>
<evidence type="ECO:0000256" key="1">
    <source>
        <dbReference type="ARBA" id="ARBA00004167"/>
    </source>
</evidence>
<accession>A0ABS7TF74</accession>
<organism evidence="7 8">
    <name type="scientific">Thermomonas beijingensis</name>
    <dbReference type="NCBI Taxonomy" id="2872701"/>
    <lineage>
        <taxon>Bacteria</taxon>
        <taxon>Pseudomonadati</taxon>
        <taxon>Pseudomonadota</taxon>
        <taxon>Gammaproteobacteria</taxon>
        <taxon>Lysobacterales</taxon>
        <taxon>Lysobacteraceae</taxon>
        <taxon>Thermomonas</taxon>
    </lineage>
</organism>
<evidence type="ECO:0000259" key="6">
    <source>
        <dbReference type="PROSITE" id="PS52015"/>
    </source>
</evidence>
<dbReference type="SUPFAM" id="SSF74653">
    <property type="entry name" value="TolA/TonB C-terminal domain"/>
    <property type="match status" value="1"/>
</dbReference>
<dbReference type="Gene3D" id="3.30.1150.10">
    <property type="match status" value="1"/>
</dbReference>
<dbReference type="Pfam" id="PF03544">
    <property type="entry name" value="TonB_C"/>
    <property type="match status" value="1"/>
</dbReference>
<proteinExistence type="predicted"/>
<keyword evidence="3 5" id="KW-1133">Transmembrane helix</keyword>
<dbReference type="RefSeq" id="WP_223629189.1">
    <property type="nucleotide sequence ID" value="NZ_JAIQDJ010000004.1"/>
</dbReference>
<dbReference type="CDD" id="cd07341">
    <property type="entry name" value="M56_BlaR1_MecR1_like"/>
    <property type="match status" value="1"/>
</dbReference>
<feature type="transmembrane region" description="Helical" evidence="5">
    <location>
        <begin position="34"/>
        <end position="56"/>
    </location>
</feature>
<keyword evidence="2 5" id="KW-0812">Transmembrane</keyword>
<evidence type="ECO:0000256" key="5">
    <source>
        <dbReference type="SAM" id="Phobius"/>
    </source>
</evidence>
<comment type="subcellular location">
    <subcellularLocation>
        <location evidence="1">Membrane</location>
        <topology evidence="1">Single-pass membrane protein</topology>
    </subcellularLocation>
</comment>
<feature type="transmembrane region" description="Helical" evidence="5">
    <location>
        <begin position="92"/>
        <end position="112"/>
    </location>
</feature>
<evidence type="ECO:0000256" key="3">
    <source>
        <dbReference type="ARBA" id="ARBA00022989"/>
    </source>
</evidence>
<dbReference type="InterPro" id="IPR037682">
    <property type="entry name" value="TonB_C"/>
</dbReference>
<dbReference type="PROSITE" id="PS52015">
    <property type="entry name" value="TONB_CTD"/>
    <property type="match status" value="1"/>
</dbReference>
<feature type="domain" description="TonB C-terminal" evidence="6">
    <location>
        <begin position="444"/>
        <end position="540"/>
    </location>
</feature>
<evidence type="ECO:0000256" key="2">
    <source>
        <dbReference type="ARBA" id="ARBA00022692"/>
    </source>
</evidence>
<sequence length="583" mass="62168">MPSTELLAGLLQATLAGSAAIVMVLALRRPLRRAFGVGVAYAAWLLVPAALLASVLPAPVAQLAPAPLAQVLVMPAQWMVVRAAPAVAWLDWRWGLVAMWLLGAVACGLWMWRVQTRFRRSVTPLVPHAGVWRSQAARAGLPATLGLWRPQVVLPADFDTRFNAEQRALVLAHEHAHIARGDLRSNFVAAVLRCLFWFNPLFHIAVLRMRNDQELACDADVLARQPHARRCYGDALLQVQLVMQASPLGCHFGFGHPLKERIAMLAKPVSTTQRWLGRSVLTCLLLGGGYAAWAAQPAVPSVVVPADGIAADVVLRVDENAPKVLHVVSKVGKPFSLETDANGRRFVIVGTVTRVKHQGKPALALVLRIDEDGKQVAEPKLIALNGKPAAIQIGSVAVAENEGKAFKGLRLDVTLNDLAAKELPVKSANAASIVPASKVKQLQPGQIDAVSRTANPPQYPKDALQKNIGGTVVLVVDIAANGSVTGLKVERTSGNAQLDAATLEAAQKWRFKPAMKNGKAIAGKVRVPVEFRPDGASAATRVKPTRPTAIAVVFSASTGLAGYDAMLASLRGSWATGPQEQGC</sequence>
<dbReference type="InterPro" id="IPR052173">
    <property type="entry name" value="Beta-lactam_resp_regulator"/>
</dbReference>
<dbReference type="NCBIfam" id="TIGR01352">
    <property type="entry name" value="tonB_Cterm"/>
    <property type="match status" value="1"/>
</dbReference>
<keyword evidence="4 5" id="KW-0472">Membrane</keyword>
<dbReference type="InterPro" id="IPR006260">
    <property type="entry name" value="TonB/TolA_C"/>
</dbReference>
<reference evidence="7" key="1">
    <citation type="submission" date="2021-09" db="EMBL/GenBank/DDBJ databases">
        <authorList>
            <person name="Wu T."/>
            <person name="Guo S.Z."/>
        </authorList>
    </citation>
    <scope>NUCLEOTIDE SEQUENCE</scope>
    <source>
        <strain evidence="7">RSS-23</strain>
    </source>
</reference>